<proteinExistence type="predicted"/>
<organism evidence="2 3">
    <name type="scientific">Ensete ventricosum</name>
    <name type="common">Abyssinian banana</name>
    <name type="synonym">Musa ensete</name>
    <dbReference type="NCBI Taxonomy" id="4639"/>
    <lineage>
        <taxon>Eukaryota</taxon>
        <taxon>Viridiplantae</taxon>
        <taxon>Streptophyta</taxon>
        <taxon>Embryophyta</taxon>
        <taxon>Tracheophyta</taxon>
        <taxon>Spermatophyta</taxon>
        <taxon>Magnoliopsida</taxon>
        <taxon>Liliopsida</taxon>
        <taxon>Zingiberales</taxon>
        <taxon>Musaceae</taxon>
        <taxon>Ensete</taxon>
    </lineage>
</organism>
<protein>
    <submittedName>
        <fullName evidence="2">Uncharacterized protein</fullName>
    </submittedName>
</protein>
<name>A0A426YBR0_ENSVE</name>
<dbReference type="Proteomes" id="UP000287651">
    <property type="component" value="Unassembled WGS sequence"/>
</dbReference>
<reference evidence="2 3" key="1">
    <citation type="journal article" date="2014" name="Agronomy (Basel)">
        <title>A Draft Genome Sequence for Ensete ventricosum, the Drought-Tolerant Tree Against Hunger.</title>
        <authorList>
            <person name="Harrison J."/>
            <person name="Moore K.A."/>
            <person name="Paszkiewicz K."/>
            <person name="Jones T."/>
            <person name="Grant M."/>
            <person name="Ambacheew D."/>
            <person name="Muzemil S."/>
            <person name="Studholme D.J."/>
        </authorList>
    </citation>
    <scope>NUCLEOTIDE SEQUENCE [LARGE SCALE GENOMIC DNA]</scope>
</reference>
<evidence type="ECO:0000313" key="3">
    <source>
        <dbReference type="Proteomes" id="UP000287651"/>
    </source>
</evidence>
<sequence>SLAAASDGAQEESKHRQWPPQRPRLRLLHHRPWLRPRHPRRRRKLPPPFLCCRIRTSADIDAPLPFKPFLPPRRRRNLPFPSLCCLIRASTDQDDEKRVQFLLTLRGCLGDPKELGEAAERPKPIRCPVSRYRVFDRRILGYDDRGRRWRGLCFAGAPCLRILRDRPWVRSRHPSRRGATIALLLLPLSALFRIAVDSYIARLVYIIG</sequence>
<gene>
    <name evidence="2" type="ORF">B296_00048349</name>
</gene>
<dbReference type="AlphaFoldDB" id="A0A426YBR0"/>
<evidence type="ECO:0000256" key="1">
    <source>
        <dbReference type="SAM" id="MobiDB-lite"/>
    </source>
</evidence>
<feature type="non-terminal residue" evidence="2">
    <location>
        <position position="1"/>
    </location>
</feature>
<evidence type="ECO:0000313" key="2">
    <source>
        <dbReference type="EMBL" id="RRT49147.1"/>
    </source>
</evidence>
<dbReference type="EMBL" id="AMZH03013509">
    <property type="protein sequence ID" value="RRT49147.1"/>
    <property type="molecule type" value="Genomic_DNA"/>
</dbReference>
<accession>A0A426YBR0</accession>
<feature type="region of interest" description="Disordered" evidence="1">
    <location>
        <begin position="1"/>
        <end position="22"/>
    </location>
</feature>
<comment type="caution">
    <text evidence="2">The sequence shown here is derived from an EMBL/GenBank/DDBJ whole genome shotgun (WGS) entry which is preliminary data.</text>
</comment>